<organism evidence="3 4">
    <name type="scientific">Reticulomyxa filosa</name>
    <dbReference type="NCBI Taxonomy" id="46433"/>
    <lineage>
        <taxon>Eukaryota</taxon>
        <taxon>Sar</taxon>
        <taxon>Rhizaria</taxon>
        <taxon>Retaria</taxon>
        <taxon>Foraminifera</taxon>
        <taxon>Monothalamids</taxon>
        <taxon>Reticulomyxidae</taxon>
        <taxon>Reticulomyxa</taxon>
    </lineage>
</organism>
<dbReference type="GO" id="GO:0005509">
    <property type="term" value="F:calcium ion binding"/>
    <property type="evidence" value="ECO:0007669"/>
    <property type="project" value="InterPro"/>
</dbReference>
<dbReference type="Gene3D" id="1.10.238.10">
    <property type="entry name" value="EF-hand"/>
    <property type="match status" value="1"/>
</dbReference>
<evidence type="ECO:0000313" key="4">
    <source>
        <dbReference type="Proteomes" id="UP000023152"/>
    </source>
</evidence>
<evidence type="ECO:0000256" key="1">
    <source>
        <dbReference type="SAM" id="MobiDB-lite"/>
    </source>
</evidence>
<dbReference type="InterPro" id="IPR002048">
    <property type="entry name" value="EF_hand_dom"/>
</dbReference>
<evidence type="ECO:0000313" key="3">
    <source>
        <dbReference type="EMBL" id="ETO21838.1"/>
    </source>
</evidence>
<feature type="domain" description="EF-hand" evidence="2">
    <location>
        <begin position="392"/>
        <end position="427"/>
    </location>
</feature>
<dbReference type="InterPro" id="IPR011992">
    <property type="entry name" value="EF-hand-dom_pair"/>
</dbReference>
<dbReference type="Gene3D" id="1.25.10.10">
    <property type="entry name" value="Leucine-rich Repeat Variant"/>
    <property type="match status" value="1"/>
</dbReference>
<dbReference type="SUPFAM" id="SSF47473">
    <property type="entry name" value="EF-hand"/>
    <property type="match status" value="1"/>
</dbReference>
<dbReference type="InterPro" id="IPR016024">
    <property type="entry name" value="ARM-type_fold"/>
</dbReference>
<gene>
    <name evidence="3" type="ORF">RFI_15367</name>
</gene>
<feature type="compositionally biased region" description="Basic and acidic residues" evidence="1">
    <location>
        <begin position="369"/>
        <end position="379"/>
    </location>
</feature>
<accession>X6N7F3</accession>
<dbReference type="PROSITE" id="PS50222">
    <property type="entry name" value="EF_HAND_2"/>
    <property type="match status" value="1"/>
</dbReference>
<protein>
    <recommendedName>
        <fullName evidence="2">EF-hand domain-containing protein</fullName>
    </recommendedName>
</protein>
<dbReference type="Proteomes" id="UP000023152">
    <property type="component" value="Unassembled WGS sequence"/>
</dbReference>
<evidence type="ECO:0000259" key="2">
    <source>
        <dbReference type="PROSITE" id="PS50222"/>
    </source>
</evidence>
<name>X6N7F3_RETFI</name>
<dbReference type="EMBL" id="ASPP01011251">
    <property type="protein sequence ID" value="ETO21838.1"/>
    <property type="molecule type" value="Genomic_DNA"/>
</dbReference>
<keyword evidence="4" id="KW-1185">Reference proteome</keyword>
<dbReference type="SUPFAM" id="SSF48371">
    <property type="entry name" value="ARM repeat"/>
    <property type="match status" value="1"/>
</dbReference>
<feature type="compositionally biased region" description="Acidic residues" evidence="1">
    <location>
        <begin position="333"/>
        <end position="348"/>
    </location>
</feature>
<proteinExistence type="predicted"/>
<dbReference type="AlphaFoldDB" id="X6N7F3"/>
<dbReference type="InterPro" id="IPR011989">
    <property type="entry name" value="ARM-like"/>
</dbReference>
<reference evidence="3 4" key="1">
    <citation type="journal article" date="2013" name="Curr. Biol.">
        <title>The Genome of the Foraminiferan Reticulomyxa filosa.</title>
        <authorList>
            <person name="Glockner G."/>
            <person name="Hulsmann N."/>
            <person name="Schleicher M."/>
            <person name="Noegel A.A."/>
            <person name="Eichinger L."/>
            <person name="Gallinger C."/>
            <person name="Pawlowski J."/>
            <person name="Sierra R."/>
            <person name="Euteneuer U."/>
            <person name="Pillet L."/>
            <person name="Moustafa A."/>
            <person name="Platzer M."/>
            <person name="Groth M."/>
            <person name="Szafranski K."/>
            <person name="Schliwa M."/>
        </authorList>
    </citation>
    <scope>NUCLEOTIDE SEQUENCE [LARGE SCALE GENOMIC DNA]</scope>
</reference>
<feature type="non-terminal residue" evidence="3">
    <location>
        <position position="1"/>
    </location>
</feature>
<sequence>VCVCVCVHICFYVLPFLYLAYIYLCESFVFLSSQLIDLEGFVTGLHICEPTYNLLWNELKTSKFQHMECFDNDNSMGIDDINMTLADTGVGWREKTRAMRVVLDEITKTTLKSADQQNMIKKVTKGFMDALRSQDERIIFAACYTLARLSKAATENMKGQVGKLLRVLWELLDATSPLILHCAHQCVTMLIRFVPDSPDRSIFKTVIQGALLKGFNAVQITCFDSLSVFIERNVDVNDDKEFWEKIKDAISEGISLSDSDVKLRAFHTLMVFDTMKPTKAAPFLKKLSPELLEQYAKAKNTFNNTSQDKNDAKEVEATTGNEEIQTEKPTDTTQEDAEDAKEEAEESADQFPVNQSLPTKTGGATPVTDTKEREPVRESFGRQRAFSTVYGEHKTQLDEIYAQFDEENKGFLTIQQTEEFLKEMGVTGQEADITLRGLDVAKIGQIQKKDIINWCLHKSPELINNPVLEKEAMQYGWMASKEERLEQRLKIYQDLMQLDKLDSNYNGVFDCDMKIAVLQYLLDKCKRTGAGIALFFKRKIILLKKTTVEYLLLISTENWNDCDGKNRKTSKKHKWNQKKVLIEKQNRKMHTFPKKGQRILK</sequence>
<comment type="caution">
    <text evidence="3">The sequence shown here is derived from an EMBL/GenBank/DDBJ whole genome shotgun (WGS) entry which is preliminary data.</text>
</comment>
<feature type="region of interest" description="Disordered" evidence="1">
    <location>
        <begin position="302"/>
        <end position="379"/>
    </location>
</feature>